<sequence length="56" mass="6438">MKELLILFLVVMVVGLGVVFFNGRSHSINFHYNCNIDIPWYEAIFLDINKCPGAHQ</sequence>
<keyword evidence="2" id="KW-1185">Reference proteome</keyword>
<name>A0A839HCB4_9GAMM</name>
<dbReference type="EMBL" id="JABVCQ010000004">
    <property type="protein sequence ID" value="MBB1125066.1"/>
    <property type="molecule type" value="Genomic_DNA"/>
</dbReference>
<accession>A0A839HCB4</accession>
<comment type="caution">
    <text evidence="1">The sequence shown here is derived from an EMBL/GenBank/DDBJ whole genome shotgun (WGS) entry which is preliminary data.</text>
</comment>
<proteinExistence type="predicted"/>
<dbReference type="Proteomes" id="UP000548632">
    <property type="component" value="Unassembled WGS sequence"/>
</dbReference>
<dbReference type="AlphaFoldDB" id="A0A839HCB4"/>
<evidence type="ECO:0000313" key="2">
    <source>
        <dbReference type="Proteomes" id="UP000548632"/>
    </source>
</evidence>
<protein>
    <submittedName>
        <fullName evidence="1">Uncharacterized protein</fullName>
    </submittedName>
</protein>
<gene>
    <name evidence="1" type="ORF">HUK38_02335</name>
</gene>
<evidence type="ECO:0000313" key="1">
    <source>
        <dbReference type="EMBL" id="MBB1125066.1"/>
    </source>
</evidence>
<reference evidence="1 2" key="1">
    <citation type="journal article" date="2020" name="Arch. Microbiol.">
        <title>The genome sequence of the giant phototrophic gammaproteobacterium Thiospirillum jenense gives insight into its physiological properties and phylogenetic relationships.</title>
        <authorList>
            <person name="Imhoff J.F."/>
            <person name="Meyer T.E."/>
            <person name="Kyndt J.A."/>
        </authorList>
    </citation>
    <scope>NUCLEOTIDE SEQUENCE [LARGE SCALE GENOMIC DNA]</scope>
    <source>
        <strain evidence="1 2">DSM 216</strain>
    </source>
</reference>
<organism evidence="1 2">
    <name type="scientific">Thiospirillum jenense</name>
    <dbReference type="NCBI Taxonomy" id="1653858"/>
    <lineage>
        <taxon>Bacteria</taxon>
        <taxon>Pseudomonadati</taxon>
        <taxon>Pseudomonadota</taxon>
        <taxon>Gammaproteobacteria</taxon>
        <taxon>Chromatiales</taxon>
        <taxon>Chromatiaceae</taxon>
        <taxon>Thiospirillum</taxon>
    </lineage>
</organism>